<dbReference type="EMBL" id="PVZC01000006">
    <property type="protein sequence ID" value="PRX97105.1"/>
    <property type="molecule type" value="Genomic_DNA"/>
</dbReference>
<sequence>MSIDIGVIPGHRSAVGTGQEELDLSTFCQDVFSSFPRSDQRRWGEVYVQGLVSVPGRKSIRRICEHVVGWRADQCLQQLVNQSPWEWEPVRTRLAELVSAAVEPRAWVVQEVVFPKNGDSSVGVAKQFAHSAGRLLNCQIGLAVFLADVDGSCPVNWRLLLPRCWDDDDRLRSRAHLPEHERHRSRWQQLLDAVDEMLGWDLSPAPIVVDAHQLPHVEQLLDGLEQRGLRYVVRVPENTPLGAVGGPTAREAVQEATRYGRMTLSRRPVMRSRGGSTRYIVMTQPASARYSGRQRWREERHLAAEIPAGRNQPRAIWLTNLQPAQLPELVGVIESGRRSTSDLSHLADNSGLRHFEGRSYRGWHHHVTLVSAAHAYTLLRRREEPTAAVLSRLHG</sequence>
<dbReference type="PANTHER" id="PTHR33627">
    <property type="entry name" value="TRANSPOSASE"/>
    <property type="match status" value="1"/>
</dbReference>
<dbReference type="OrthoDB" id="4954307at2"/>
<reference evidence="2 3" key="1">
    <citation type="submission" date="2018-03" db="EMBL/GenBank/DDBJ databases">
        <title>Genomic Encyclopedia of Archaeal and Bacterial Type Strains, Phase II (KMG-II): from individual species to whole genera.</title>
        <authorList>
            <person name="Goeker M."/>
        </authorList>
    </citation>
    <scope>NUCLEOTIDE SEQUENCE [LARGE SCALE GENOMIC DNA]</scope>
    <source>
        <strain evidence="2 3">DSM 45601</strain>
    </source>
</reference>
<accession>A0A2T0Q070</accession>
<dbReference type="InterPro" id="IPR012337">
    <property type="entry name" value="RNaseH-like_sf"/>
</dbReference>
<organism evidence="2 3">
    <name type="scientific">Allonocardiopsis opalescens</name>
    <dbReference type="NCBI Taxonomy" id="1144618"/>
    <lineage>
        <taxon>Bacteria</taxon>
        <taxon>Bacillati</taxon>
        <taxon>Actinomycetota</taxon>
        <taxon>Actinomycetes</taxon>
        <taxon>Streptosporangiales</taxon>
        <taxon>Allonocardiopsis</taxon>
    </lineage>
</organism>
<dbReference type="AlphaFoldDB" id="A0A2T0Q070"/>
<dbReference type="SUPFAM" id="SSF53098">
    <property type="entry name" value="Ribonuclease H-like"/>
    <property type="match status" value="1"/>
</dbReference>
<dbReference type="InterPro" id="IPR039365">
    <property type="entry name" value="IS701-like"/>
</dbReference>
<evidence type="ECO:0000313" key="3">
    <source>
        <dbReference type="Proteomes" id="UP000237846"/>
    </source>
</evidence>
<gene>
    <name evidence="2" type="ORF">CLV72_106141</name>
</gene>
<dbReference type="Proteomes" id="UP000237846">
    <property type="component" value="Unassembled WGS sequence"/>
</dbReference>
<dbReference type="InterPro" id="IPR038721">
    <property type="entry name" value="IS701-like_DDE_dom"/>
</dbReference>
<evidence type="ECO:0000313" key="2">
    <source>
        <dbReference type="EMBL" id="PRX97105.1"/>
    </source>
</evidence>
<protein>
    <submittedName>
        <fullName evidence="2">SRSO17 transposase</fullName>
    </submittedName>
</protein>
<dbReference type="Pfam" id="PF13546">
    <property type="entry name" value="DDE_5"/>
    <property type="match status" value="1"/>
</dbReference>
<keyword evidence="3" id="KW-1185">Reference proteome</keyword>
<name>A0A2T0Q070_9ACTN</name>
<proteinExistence type="predicted"/>
<dbReference type="PANTHER" id="PTHR33627:SF1">
    <property type="entry name" value="TRANSPOSASE"/>
    <property type="match status" value="1"/>
</dbReference>
<comment type="caution">
    <text evidence="2">The sequence shown here is derived from an EMBL/GenBank/DDBJ whole genome shotgun (WGS) entry which is preliminary data.</text>
</comment>
<evidence type="ECO:0000259" key="1">
    <source>
        <dbReference type="Pfam" id="PF13546"/>
    </source>
</evidence>
<dbReference type="NCBIfam" id="NF033540">
    <property type="entry name" value="transpos_IS701"/>
    <property type="match status" value="1"/>
</dbReference>
<feature type="domain" description="Transposase IS701-like DDE" evidence="1">
    <location>
        <begin position="31"/>
        <end position="297"/>
    </location>
</feature>
<dbReference type="RefSeq" id="WP_106248843.1">
    <property type="nucleotide sequence ID" value="NZ_PVZC01000006.1"/>
</dbReference>